<evidence type="ECO:0000256" key="1">
    <source>
        <dbReference type="ARBA" id="ARBA00010057"/>
    </source>
</evidence>
<keyword evidence="5" id="KW-1185">Reference proteome</keyword>
<evidence type="ECO:0000313" key="5">
    <source>
        <dbReference type="Proteomes" id="UP001642540"/>
    </source>
</evidence>
<feature type="domain" description="von Hippel-Lindau disease tumour suppressor beta" evidence="3">
    <location>
        <begin position="21"/>
        <end position="93"/>
    </location>
</feature>
<dbReference type="Pfam" id="PF01847">
    <property type="entry name" value="VHL"/>
    <property type="match status" value="1"/>
</dbReference>
<proteinExistence type="inferred from homology"/>
<name>A0ABP1S5U9_9HEXA</name>
<dbReference type="InterPro" id="IPR036208">
    <property type="entry name" value="VHL_sf"/>
</dbReference>
<evidence type="ECO:0000256" key="2">
    <source>
        <dbReference type="SAM" id="MobiDB-lite"/>
    </source>
</evidence>
<feature type="compositionally biased region" description="Low complexity" evidence="2">
    <location>
        <begin position="1"/>
        <end position="11"/>
    </location>
</feature>
<dbReference type="InterPro" id="IPR024053">
    <property type="entry name" value="VHL_beta_dom"/>
</dbReference>
<dbReference type="Proteomes" id="UP001642540">
    <property type="component" value="Unassembled WGS sequence"/>
</dbReference>
<protein>
    <recommendedName>
        <fullName evidence="3">von Hippel-Lindau disease tumour suppressor beta domain-containing protein</fullName>
    </recommendedName>
</protein>
<gene>
    <name evidence="4" type="ORF">ODALV1_LOCUS29923</name>
</gene>
<sequence length="175" mass="20412">MNNEANPNNNADQQQRRPELKSKTSTKHAYIRFINMTQRRVDVIWINYEGVRVKYKTLEAGEYFDVTSFVNHPWIFRDAETHTKLVVSSKEVFDVPEPVYLKLQNGRVQATRAIVGITIPLYSLHEWALQTILKTLREPADVNELDIPNSLKQELKARCCCSSPQLLQYHRRTNI</sequence>
<dbReference type="CDD" id="cd05468">
    <property type="entry name" value="pVHL"/>
    <property type="match status" value="1"/>
</dbReference>
<accession>A0ABP1S5U9</accession>
<evidence type="ECO:0000313" key="4">
    <source>
        <dbReference type="EMBL" id="CAL8143815.1"/>
    </source>
</evidence>
<comment type="caution">
    <text evidence="4">The sequence shown here is derived from an EMBL/GenBank/DDBJ whole genome shotgun (WGS) entry which is preliminary data.</text>
</comment>
<dbReference type="InterPro" id="IPR022772">
    <property type="entry name" value="VHL_tumour_suppress_b/a_dom"/>
</dbReference>
<dbReference type="InterPro" id="IPR037139">
    <property type="entry name" value="VHL_alpha_dom_sf"/>
</dbReference>
<organism evidence="4 5">
    <name type="scientific">Orchesella dallaii</name>
    <dbReference type="NCBI Taxonomy" id="48710"/>
    <lineage>
        <taxon>Eukaryota</taxon>
        <taxon>Metazoa</taxon>
        <taxon>Ecdysozoa</taxon>
        <taxon>Arthropoda</taxon>
        <taxon>Hexapoda</taxon>
        <taxon>Collembola</taxon>
        <taxon>Entomobryomorpha</taxon>
        <taxon>Entomobryoidea</taxon>
        <taxon>Orchesellidae</taxon>
        <taxon>Orchesellinae</taxon>
        <taxon>Orchesella</taxon>
    </lineage>
</organism>
<dbReference type="Gene3D" id="2.60.40.780">
    <property type="entry name" value="von Hippel-Lindau disease tumour suppressor, beta domain"/>
    <property type="match status" value="1"/>
</dbReference>
<feature type="region of interest" description="Disordered" evidence="2">
    <location>
        <begin position="1"/>
        <end position="24"/>
    </location>
</feature>
<evidence type="ECO:0000259" key="3">
    <source>
        <dbReference type="Pfam" id="PF01847"/>
    </source>
</evidence>
<dbReference type="InterPro" id="IPR037140">
    <property type="entry name" value="VHL_beta_dom_sf"/>
</dbReference>
<comment type="similarity">
    <text evidence="1">Belongs to the VHL family.</text>
</comment>
<dbReference type="Gene3D" id="1.10.750.10">
    <property type="entry name" value="von Hippel-Lindau disease tumour suppressor, alpha domain"/>
    <property type="match status" value="1"/>
</dbReference>
<dbReference type="EMBL" id="CAXLJM020000160">
    <property type="protein sequence ID" value="CAL8143815.1"/>
    <property type="molecule type" value="Genomic_DNA"/>
</dbReference>
<dbReference type="SUPFAM" id="SSF49468">
    <property type="entry name" value="VHL"/>
    <property type="match status" value="1"/>
</dbReference>
<reference evidence="4 5" key="1">
    <citation type="submission" date="2024-08" db="EMBL/GenBank/DDBJ databases">
        <authorList>
            <person name="Cucini C."/>
            <person name="Frati F."/>
        </authorList>
    </citation>
    <scope>NUCLEOTIDE SEQUENCE [LARGE SCALE GENOMIC DNA]</scope>
</reference>